<proteinExistence type="predicted"/>
<organism evidence="1">
    <name type="scientific">viral metagenome</name>
    <dbReference type="NCBI Taxonomy" id="1070528"/>
    <lineage>
        <taxon>unclassified sequences</taxon>
        <taxon>metagenomes</taxon>
        <taxon>organismal metagenomes</taxon>
    </lineage>
</organism>
<evidence type="ECO:0000313" key="1">
    <source>
        <dbReference type="EMBL" id="QHU35668.1"/>
    </source>
</evidence>
<protein>
    <submittedName>
        <fullName evidence="1">Uncharacterized protein</fullName>
    </submittedName>
</protein>
<sequence length="41" mass="4834">MTCYERSVYLLCMNVCCISNIYIYEIDLWSLCGVFISITTR</sequence>
<dbReference type="AlphaFoldDB" id="A0A6C0M045"/>
<name>A0A6C0M045_9ZZZZ</name>
<accession>A0A6C0M045</accession>
<reference evidence="1" key="1">
    <citation type="journal article" date="2020" name="Nature">
        <title>Giant virus diversity and host interactions through global metagenomics.</title>
        <authorList>
            <person name="Schulz F."/>
            <person name="Roux S."/>
            <person name="Paez-Espino D."/>
            <person name="Jungbluth S."/>
            <person name="Walsh D.A."/>
            <person name="Denef V.J."/>
            <person name="McMahon K.D."/>
            <person name="Konstantinidis K.T."/>
            <person name="Eloe-Fadrosh E.A."/>
            <person name="Kyrpides N.C."/>
            <person name="Woyke T."/>
        </authorList>
    </citation>
    <scope>NUCLEOTIDE SEQUENCE</scope>
    <source>
        <strain evidence="1">GVMAG-S-1029409-49</strain>
    </source>
</reference>
<dbReference type="EMBL" id="MN740610">
    <property type="protein sequence ID" value="QHU35668.1"/>
    <property type="molecule type" value="Genomic_DNA"/>
</dbReference>